<dbReference type="AlphaFoldDB" id="A0A094JF13"/>
<dbReference type="STRING" id="435908.IDSA_06375"/>
<keyword evidence="5" id="KW-1185">Reference proteome</keyword>
<dbReference type="OrthoDB" id="9814639at2"/>
<dbReference type="Pfam" id="PF01522">
    <property type="entry name" value="Polysacc_deac_1"/>
    <property type="match status" value="1"/>
</dbReference>
<feature type="domain" description="NodB homology" evidence="3">
    <location>
        <begin position="81"/>
        <end position="307"/>
    </location>
</feature>
<dbReference type="CDD" id="cd10973">
    <property type="entry name" value="CE4_DAC_u4_5s"/>
    <property type="match status" value="1"/>
</dbReference>
<dbReference type="GO" id="GO:0016810">
    <property type="term" value="F:hydrolase activity, acting on carbon-nitrogen (but not peptide) bonds"/>
    <property type="evidence" value="ECO:0007669"/>
    <property type="project" value="InterPro"/>
</dbReference>
<dbReference type="PROSITE" id="PS51677">
    <property type="entry name" value="NODB"/>
    <property type="match status" value="1"/>
</dbReference>
<dbReference type="Proteomes" id="UP000054363">
    <property type="component" value="Unassembled WGS sequence"/>
</dbReference>
<organism evidence="4 5">
    <name type="scientific">Pseudidiomarina salinarum</name>
    <dbReference type="NCBI Taxonomy" id="435908"/>
    <lineage>
        <taxon>Bacteria</taxon>
        <taxon>Pseudomonadati</taxon>
        <taxon>Pseudomonadota</taxon>
        <taxon>Gammaproteobacteria</taxon>
        <taxon>Alteromonadales</taxon>
        <taxon>Idiomarinaceae</taxon>
        <taxon>Pseudidiomarina</taxon>
    </lineage>
</organism>
<name>A0A094JF13_9GAMM</name>
<evidence type="ECO:0000256" key="1">
    <source>
        <dbReference type="ARBA" id="ARBA00004613"/>
    </source>
</evidence>
<dbReference type="InterPro" id="IPR002509">
    <property type="entry name" value="NODB_dom"/>
</dbReference>
<sequence length="352" mass="39673">MWLRLFLVFIGSAWLVISNPAAAGIAILQYHHIGDDTPRVTSVTAVELETHLAYLVEQDFTVLSLTEAAAYLAESRPLPERTAAITFDDGWRNVYTEGLELFKKYQLPFTIFVNPELMRETPHLYMTWDQLRELQDYGATIANHSNSHGHMTWRQEDETEAEWLARQRADVVDAQAEIEAELGEQPKLFAYPYGEYNPELEAMLAEEGYIAFGQHSGPWGEYTPLTAVPRFPAAAQYANLATLQTKLLSLPLPITEVEPQSMVLEHETKFPELAVSLAHSDDLAPAQLNCFAGGEVVEPVWVGLTFTMQTPQPVPIGRSRVNCTVPSKSKSGRFYWFSQPFIRPDSNGRWPD</sequence>
<keyword evidence="2" id="KW-0732">Signal</keyword>
<comment type="caution">
    <text evidence="4">The sequence shown here is derived from an EMBL/GenBank/DDBJ whole genome shotgun (WGS) entry which is preliminary data.</text>
</comment>
<dbReference type="GO" id="GO:0005576">
    <property type="term" value="C:extracellular region"/>
    <property type="evidence" value="ECO:0007669"/>
    <property type="project" value="UniProtKB-SubCell"/>
</dbReference>
<dbReference type="RefSeq" id="WP_034775246.1">
    <property type="nucleotide sequence ID" value="NZ_JPER01000002.1"/>
</dbReference>
<gene>
    <name evidence="4" type="ORF">IDSA_06375</name>
</gene>
<evidence type="ECO:0000313" key="4">
    <source>
        <dbReference type="EMBL" id="KFZ31156.1"/>
    </source>
</evidence>
<dbReference type="PANTHER" id="PTHR34216:SF3">
    <property type="entry name" value="POLY-BETA-1,6-N-ACETYL-D-GLUCOSAMINE N-DEACETYLASE"/>
    <property type="match status" value="1"/>
</dbReference>
<reference evidence="4 5" key="1">
    <citation type="submission" date="2014-06" db="EMBL/GenBank/DDBJ databases">
        <title>The draft genome sequence of Idiomarina salinarum ISL-52.</title>
        <authorList>
            <person name="Du J."/>
            <person name="Shao Z."/>
        </authorList>
    </citation>
    <scope>NUCLEOTIDE SEQUENCE [LARGE SCALE GENOMIC DNA]</scope>
    <source>
        <strain evidence="4 5">ISL-52</strain>
    </source>
</reference>
<dbReference type="eggNOG" id="COG0726">
    <property type="taxonomic scope" value="Bacteria"/>
</dbReference>
<dbReference type="InterPro" id="IPR051398">
    <property type="entry name" value="Polysacch_Deacetylase"/>
</dbReference>
<dbReference type="PANTHER" id="PTHR34216">
    <property type="match status" value="1"/>
</dbReference>
<dbReference type="Gene3D" id="3.20.20.370">
    <property type="entry name" value="Glycoside hydrolase/deacetylase"/>
    <property type="match status" value="1"/>
</dbReference>
<dbReference type="GO" id="GO:0005975">
    <property type="term" value="P:carbohydrate metabolic process"/>
    <property type="evidence" value="ECO:0007669"/>
    <property type="project" value="InterPro"/>
</dbReference>
<accession>A0A094JF13</accession>
<comment type="subcellular location">
    <subcellularLocation>
        <location evidence="1">Secreted</location>
    </subcellularLocation>
</comment>
<dbReference type="InterPro" id="IPR011330">
    <property type="entry name" value="Glyco_hydro/deAcase_b/a-brl"/>
</dbReference>
<dbReference type="SUPFAM" id="SSF88713">
    <property type="entry name" value="Glycoside hydrolase/deacetylase"/>
    <property type="match status" value="1"/>
</dbReference>
<evidence type="ECO:0000259" key="3">
    <source>
        <dbReference type="PROSITE" id="PS51677"/>
    </source>
</evidence>
<dbReference type="EMBL" id="JPER01000002">
    <property type="protein sequence ID" value="KFZ31156.1"/>
    <property type="molecule type" value="Genomic_DNA"/>
</dbReference>
<proteinExistence type="predicted"/>
<protein>
    <submittedName>
        <fullName evidence="4">Polysaccharide deacetylase</fullName>
    </submittedName>
</protein>
<evidence type="ECO:0000256" key="2">
    <source>
        <dbReference type="ARBA" id="ARBA00022729"/>
    </source>
</evidence>
<evidence type="ECO:0000313" key="5">
    <source>
        <dbReference type="Proteomes" id="UP000054363"/>
    </source>
</evidence>